<keyword evidence="4" id="KW-1185">Reference proteome</keyword>
<feature type="transmembrane region" description="Helical" evidence="1">
    <location>
        <begin position="320"/>
        <end position="340"/>
    </location>
</feature>
<gene>
    <name evidence="3" type="ORF">ORQ98_05455</name>
</gene>
<sequence>METQLKFAWSAKMKKKKHTQKPSFTKLLAIIFCSHLIVAAVIITISNNLLSKKTPKKNDTSSDFSYVKVALSDRINNIKQDIRIISSLIQSTTSNPHIEKENSVIKLFESMIETRKYYDQIRLLNSKGKEILRLNKSGDGAIKVTDDKLQDKSNRYYFTDIYSSPPDKFYISKLDWNIEADSVELPLKATIRIGIPIKLDLTSSSQGVLLINYLAAGLVGSLNNTVAGEEYLVISQDGVTAFDPDAANLLDSDHLFNQKHPDLWSVMQENTKGTFKGASHSYQYEKVSFGNINNKSYSTIWLVKKAKVAPIVESSNSTTLLYFSALALSFTFAVLVALIFNVKRRGADNLSDQSAVTA</sequence>
<comment type="caution">
    <text evidence="3">The sequence shown here is derived from an EMBL/GenBank/DDBJ whole genome shotgun (WGS) entry which is preliminary data.</text>
</comment>
<accession>A0ABT5U4X2</accession>
<evidence type="ECO:0000313" key="3">
    <source>
        <dbReference type="EMBL" id="MDE1461408.1"/>
    </source>
</evidence>
<evidence type="ECO:0000313" key="4">
    <source>
        <dbReference type="Proteomes" id="UP001528823"/>
    </source>
</evidence>
<dbReference type="Pfam" id="PF21623">
    <property type="entry name" value="HK_sensor_dom_bact"/>
    <property type="match status" value="1"/>
</dbReference>
<reference evidence="3 4" key="1">
    <citation type="submission" date="2022-11" db="EMBL/GenBank/DDBJ databases">
        <title>Spartinivicinus poritis sp. nov., isolated from scleractinian coral Porites lutea.</title>
        <authorList>
            <person name="Zhang G."/>
            <person name="Cai L."/>
            <person name="Wei Q."/>
        </authorList>
    </citation>
    <scope>NUCLEOTIDE SEQUENCE [LARGE SCALE GENOMIC DNA]</scope>
    <source>
        <strain evidence="3 4">A2-2</strain>
    </source>
</reference>
<feature type="domain" description="Histidine kinase VP0354-like sensor" evidence="2">
    <location>
        <begin position="88"/>
        <end position="295"/>
    </location>
</feature>
<dbReference type="RefSeq" id="WP_274687771.1">
    <property type="nucleotide sequence ID" value="NZ_JAPMOU010000004.1"/>
</dbReference>
<dbReference type="InterPro" id="IPR029151">
    <property type="entry name" value="Sensor-like_sf"/>
</dbReference>
<dbReference type="EMBL" id="JAPMOU010000004">
    <property type="protein sequence ID" value="MDE1461408.1"/>
    <property type="molecule type" value="Genomic_DNA"/>
</dbReference>
<dbReference type="InterPro" id="IPR048760">
    <property type="entry name" value="VP0354-like_sensor_dom"/>
</dbReference>
<organism evidence="3 4">
    <name type="scientific">Spartinivicinus poritis</name>
    <dbReference type="NCBI Taxonomy" id="2994640"/>
    <lineage>
        <taxon>Bacteria</taxon>
        <taxon>Pseudomonadati</taxon>
        <taxon>Pseudomonadota</taxon>
        <taxon>Gammaproteobacteria</taxon>
        <taxon>Oceanospirillales</taxon>
        <taxon>Zooshikellaceae</taxon>
        <taxon>Spartinivicinus</taxon>
    </lineage>
</organism>
<protein>
    <recommendedName>
        <fullName evidence="2">Histidine kinase VP0354-like sensor domain-containing protein</fullName>
    </recommendedName>
</protein>
<dbReference type="Gene3D" id="3.30.450.20">
    <property type="entry name" value="PAS domain"/>
    <property type="match status" value="2"/>
</dbReference>
<dbReference type="Proteomes" id="UP001528823">
    <property type="component" value="Unassembled WGS sequence"/>
</dbReference>
<keyword evidence="1" id="KW-0472">Membrane</keyword>
<dbReference type="SUPFAM" id="SSF103190">
    <property type="entry name" value="Sensory domain-like"/>
    <property type="match status" value="2"/>
</dbReference>
<name>A0ABT5U4X2_9GAMM</name>
<keyword evidence="1" id="KW-1133">Transmembrane helix</keyword>
<proteinExistence type="predicted"/>
<evidence type="ECO:0000256" key="1">
    <source>
        <dbReference type="SAM" id="Phobius"/>
    </source>
</evidence>
<keyword evidence="1" id="KW-0812">Transmembrane</keyword>
<evidence type="ECO:0000259" key="2">
    <source>
        <dbReference type="Pfam" id="PF21623"/>
    </source>
</evidence>